<gene>
    <name evidence="2" type="ORF">SAPINGB_P002792</name>
</gene>
<evidence type="ECO:0000256" key="1">
    <source>
        <dbReference type="SAM" id="Phobius"/>
    </source>
</evidence>
<evidence type="ECO:0000313" key="2">
    <source>
        <dbReference type="EMBL" id="VVT50524.1"/>
    </source>
</evidence>
<dbReference type="RefSeq" id="XP_031853401.1">
    <property type="nucleotide sequence ID" value="XM_031997510.1"/>
</dbReference>
<sequence length="76" mass="8254">MGLYEELLIWATVGACTNGLARGIRNKPLAFKPLGYLYGAIIGVGLGFVAESARAQQAEFNNRKVQALLTARESRQ</sequence>
<name>A0A5E8BFV8_9ASCO</name>
<dbReference type="OrthoDB" id="2141050at2759"/>
<protein>
    <submittedName>
        <fullName evidence="2">Uncharacterized protein</fullName>
    </submittedName>
</protein>
<keyword evidence="1" id="KW-0812">Transmembrane</keyword>
<dbReference type="Proteomes" id="UP000398389">
    <property type="component" value="Unassembled WGS sequence"/>
</dbReference>
<proteinExistence type="predicted"/>
<keyword evidence="3" id="KW-1185">Reference proteome</keyword>
<reference evidence="2 3" key="1">
    <citation type="submission" date="2019-09" db="EMBL/GenBank/DDBJ databases">
        <authorList>
            <person name="Brejova B."/>
        </authorList>
    </citation>
    <scope>NUCLEOTIDE SEQUENCE [LARGE SCALE GENOMIC DNA]</scope>
</reference>
<dbReference type="GeneID" id="43581610"/>
<organism evidence="2 3">
    <name type="scientific">Magnusiomyces paraingens</name>
    <dbReference type="NCBI Taxonomy" id="2606893"/>
    <lineage>
        <taxon>Eukaryota</taxon>
        <taxon>Fungi</taxon>
        <taxon>Dikarya</taxon>
        <taxon>Ascomycota</taxon>
        <taxon>Saccharomycotina</taxon>
        <taxon>Dipodascomycetes</taxon>
        <taxon>Dipodascales</taxon>
        <taxon>Dipodascaceae</taxon>
        <taxon>Magnusiomyces</taxon>
    </lineage>
</organism>
<evidence type="ECO:0000313" key="3">
    <source>
        <dbReference type="Proteomes" id="UP000398389"/>
    </source>
</evidence>
<dbReference type="EMBL" id="CABVLU010000002">
    <property type="protein sequence ID" value="VVT50524.1"/>
    <property type="molecule type" value="Genomic_DNA"/>
</dbReference>
<keyword evidence="1" id="KW-0472">Membrane</keyword>
<keyword evidence="1" id="KW-1133">Transmembrane helix</keyword>
<feature type="transmembrane region" description="Helical" evidence="1">
    <location>
        <begin position="35"/>
        <end position="53"/>
    </location>
</feature>
<accession>A0A5E8BFV8</accession>
<dbReference type="AlphaFoldDB" id="A0A5E8BFV8"/>